<evidence type="ECO:0000313" key="1">
    <source>
        <dbReference type="EMBL" id="AII87777.1"/>
    </source>
</evidence>
<accession>A0AAN0VJ86</accession>
<name>A0AAN0VJ86_9RHOB</name>
<gene>
    <name evidence="1" type="ORF">RCA23_c22540</name>
</gene>
<evidence type="ECO:0000313" key="2">
    <source>
        <dbReference type="Proteomes" id="UP000028680"/>
    </source>
</evidence>
<keyword evidence="2" id="KW-1185">Reference proteome</keyword>
<dbReference type="Proteomes" id="UP000028680">
    <property type="component" value="Chromosome"/>
</dbReference>
<sequence length="59" mass="6524">MQSGDELHAIVIRNSEILTQDAADGVSWLDGQRHLLQEFDAINQHTIALSGDLIHSTIE</sequence>
<dbReference type="AlphaFoldDB" id="A0AAN0VJ86"/>
<proteinExistence type="predicted"/>
<organism evidence="1 2">
    <name type="scientific">Planktomarina temperata RCA23</name>
    <dbReference type="NCBI Taxonomy" id="666509"/>
    <lineage>
        <taxon>Bacteria</taxon>
        <taxon>Pseudomonadati</taxon>
        <taxon>Pseudomonadota</taxon>
        <taxon>Alphaproteobacteria</taxon>
        <taxon>Rhodobacterales</taxon>
        <taxon>Paracoccaceae</taxon>
        <taxon>Planktomarina</taxon>
    </lineage>
</organism>
<reference evidence="1 2" key="1">
    <citation type="journal article" date="2014" name="ISME J.">
        <title>Adaptation of an abundant Roseobacter RCA organism to pelagic systems revealed by genomic and transcriptomic analyses.</title>
        <authorList>
            <person name="Voget S."/>
            <person name="Wemheuer B."/>
            <person name="Brinkhoff T."/>
            <person name="Vollmers J."/>
            <person name="Dietrich S."/>
            <person name="Giebel H.A."/>
            <person name="Beardsley C."/>
            <person name="Sardemann C."/>
            <person name="Bakenhus I."/>
            <person name="Billerbeck S."/>
            <person name="Daniel R."/>
            <person name="Simon M."/>
        </authorList>
    </citation>
    <scope>NUCLEOTIDE SEQUENCE [LARGE SCALE GENOMIC DNA]</scope>
    <source>
        <strain evidence="1 2">RCA23</strain>
    </source>
</reference>
<protein>
    <submittedName>
        <fullName evidence="1">Uncharacterized protein</fullName>
    </submittedName>
</protein>
<dbReference type="KEGG" id="ptp:RCA23_c22540"/>
<dbReference type="EMBL" id="CP003984">
    <property type="protein sequence ID" value="AII87777.1"/>
    <property type="molecule type" value="Genomic_DNA"/>
</dbReference>